<proteinExistence type="predicted"/>
<dbReference type="KEGG" id="hazt:108668319"/>
<dbReference type="AlphaFoldDB" id="A0A8B7NBL9"/>
<dbReference type="PROSITE" id="PS50853">
    <property type="entry name" value="FN3"/>
    <property type="match status" value="1"/>
</dbReference>
<dbReference type="SMART" id="SM00060">
    <property type="entry name" value="FN3"/>
    <property type="match status" value="2"/>
</dbReference>
<evidence type="ECO:0000256" key="1">
    <source>
        <dbReference type="ARBA" id="ARBA00022737"/>
    </source>
</evidence>
<dbReference type="SUPFAM" id="SSF49265">
    <property type="entry name" value="Fibronectin type III"/>
    <property type="match status" value="1"/>
</dbReference>
<evidence type="ECO:0000259" key="3">
    <source>
        <dbReference type="PROSITE" id="PS50853"/>
    </source>
</evidence>
<keyword evidence="2" id="KW-0732">Signal</keyword>
<organism evidence="4 5">
    <name type="scientific">Hyalella azteca</name>
    <name type="common">Amphipod</name>
    <dbReference type="NCBI Taxonomy" id="294128"/>
    <lineage>
        <taxon>Eukaryota</taxon>
        <taxon>Metazoa</taxon>
        <taxon>Ecdysozoa</taxon>
        <taxon>Arthropoda</taxon>
        <taxon>Crustacea</taxon>
        <taxon>Multicrustacea</taxon>
        <taxon>Malacostraca</taxon>
        <taxon>Eumalacostraca</taxon>
        <taxon>Peracarida</taxon>
        <taxon>Amphipoda</taxon>
        <taxon>Senticaudata</taxon>
        <taxon>Talitrida</taxon>
        <taxon>Talitroidea</taxon>
        <taxon>Hyalellidae</taxon>
        <taxon>Hyalella</taxon>
    </lineage>
</organism>
<sequence length="427" mass="47398">MAKMNDIAWIFPCLVCLAGTSVFPADGVAGLPTSGKTIGHTKVQAVDANFTVTTRYATALEVQWEVYPNDEIQYCSLDIIHGSTLDTRDCLQATTKMAEKSADSVLDYSKKYGKNNAIASKFNGEAFSPLNLQSKLNGKNFWYEKEVERDTSFMDQLDEGRGNSVVFYNITGLDVCTPYDLELTIIPLGYETDSYYYEGALEKEYTGPDETLPPKQLSCSISEQNEDIWIFSWQDPMNDCPTSKFNVSWTAQSRWSSDFAGSGLPIITTEHKIEFSDYLPYADYFFSVSAVHYNVTSDNGTTVCTSPERAPSAPQNVRATDYDQTSLLVEWDAPVAANGIIKSYVVFMNNSKESISVDVISQDTFYEATGLESCLNYSIEVVAVNGAGYGPPSDMITHFFKAEGKNRLLYQSINSIGSNLFIFSVQI</sequence>
<feature type="domain" description="Fibronectin type-III" evidence="3">
    <location>
        <begin position="313"/>
        <end position="403"/>
    </location>
</feature>
<dbReference type="FunFam" id="2.60.40.10:FF:000028">
    <property type="entry name" value="Neuronal cell adhesion molecule"/>
    <property type="match status" value="1"/>
</dbReference>
<evidence type="ECO:0000313" key="5">
    <source>
        <dbReference type="RefSeq" id="XP_018010997.1"/>
    </source>
</evidence>
<feature type="chain" id="PRO_5034829762" evidence="2">
    <location>
        <begin position="31"/>
        <end position="427"/>
    </location>
</feature>
<dbReference type="Proteomes" id="UP000694843">
    <property type="component" value="Unplaced"/>
</dbReference>
<dbReference type="Pfam" id="PF00041">
    <property type="entry name" value="fn3"/>
    <property type="match status" value="1"/>
</dbReference>
<dbReference type="CDD" id="cd00063">
    <property type="entry name" value="FN3"/>
    <property type="match status" value="1"/>
</dbReference>
<dbReference type="InterPro" id="IPR013783">
    <property type="entry name" value="Ig-like_fold"/>
</dbReference>
<dbReference type="InterPro" id="IPR003961">
    <property type="entry name" value="FN3_dom"/>
</dbReference>
<dbReference type="PANTHER" id="PTHR46957:SF3">
    <property type="entry name" value="CYTOKINE RECEPTOR"/>
    <property type="match status" value="1"/>
</dbReference>
<dbReference type="OrthoDB" id="6381660at2759"/>
<keyword evidence="4" id="KW-1185">Reference proteome</keyword>
<evidence type="ECO:0000256" key="2">
    <source>
        <dbReference type="SAM" id="SignalP"/>
    </source>
</evidence>
<reference evidence="5" key="1">
    <citation type="submission" date="2025-08" db="UniProtKB">
        <authorList>
            <consortium name="RefSeq"/>
        </authorList>
    </citation>
    <scope>IDENTIFICATION</scope>
    <source>
        <tissue evidence="5">Whole organism</tissue>
    </source>
</reference>
<feature type="signal peptide" evidence="2">
    <location>
        <begin position="1"/>
        <end position="30"/>
    </location>
</feature>
<dbReference type="PANTHER" id="PTHR46957">
    <property type="entry name" value="CYTOKINE RECEPTOR"/>
    <property type="match status" value="1"/>
</dbReference>
<evidence type="ECO:0000313" key="4">
    <source>
        <dbReference type="Proteomes" id="UP000694843"/>
    </source>
</evidence>
<dbReference type="GeneID" id="108668319"/>
<dbReference type="Gene3D" id="2.60.40.10">
    <property type="entry name" value="Immunoglobulins"/>
    <property type="match status" value="2"/>
</dbReference>
<dbReference type="InterPro" id="IPR050713">
    <property type="entry name" value="RTP_Phos/Ushers"/>
</dbReference>
<dbReference type="InterPro" id="IPR036116">
    <property type="entry name" value="FN3_sf"/>
</dbReference>
<protein>
    <submittedName>
        <fullName evidence="5">Uncharacterized protein LOC108668319</fullName>
    </submittedName>
</protein>
<dbReference type="RefSeq" id="XP_018010997.1">
    <property type="nucleotide sequence ID" value="XM_018155508.2"/>
</dbReference>
<accession>A0A8B7NBL9</accession>
<keyword evidence="1" id="KW-0677">Repeat</keyword>
<name>A0A8B7NBL9_HYAAZ</name>
<gene>
    <name evidence="5" type="primary">LOC108668319</name>
</gene>
<dbReference type="GO" id="GO:0016020">
    <property type="term" value="C:membrane"/>
    <property type="evidence" value="ECO:0007669"/>
    <property type="project" value="UniProtKB-SubCell"/>
</dbReference>